<dbReference type="PANTHER" id="PTHR11161:SF71">
    <property type="entry name" value="NOSE RESISTANT-TO-FLUOXETINE PROTEIN N-TERMINAL DOMAIN-CONTAINING PROTEIN"/>
    <property type="match status" value="1"/>
</dbReference>
<keyword evidence="1" id="KW-0472">Membrane</keyword>
<dbReference type="SMART" id="SM00703">
    <property type="entry name" value="NRF"/>
    <property type="match status" value="1"/>
</dbReference>
<dbReference type="InterPro" id="IPR002656">
    <property type="entry name" value="Acyl_transf_3_dom"/>
</dbReference>
<accession>A0A9C6U9K0</accession>
<feature type="transmembrane region" description="Helical" evidence="1">
    <location>
        <begin position="396"/>
        <end position="419"/>
    </location>
</feature>
<feature type="domain" description="Nose resistant-to-fluoxetine protein N-terminal" evidence="3">
    <location>
        <begin position="105"/>
        <end position="244"/>
    </location>
</feature>
<dbReference type="Proteomes" id="UP000504606">
    <property type="component" value="Unplaced"/>
</dbReference>
<evidence type="ECO:0000313" key="4">
    <source>
        <dbReference type="Proteomes" id="UP000504606"/>
    </source>
</evidence>
<feature type="transmembrane region" description="Helical" evidence="1">
    <location>
        <begin position="466"/>
        <end position="484"/>
    </location>
</feature>
<dbReference type="Pfam" id="PF20146">
    <property type="entry name" value="NRF"/>
    <property type="match status" value="1"/>
</dbReference>
<dbReference type="OrthoDB" id="10265389at2759"/>
<dbReference type="GO" id="GO:0016747">
    <property type="term" value="F:acyltransferase activity, transferring groups other than amino-acyl groups"/>
    <property type="evidence" value="ECO:0007669"/>
    <property type="project" value="InterPro"/>
</dbReference>
<proteinExistence type="predicted"/>
<name>A0A9C6U9K0_FRAOC</name>
<gene>
    <name evidence="5" type="primary">LOC113203237</name>
</gene>
<keyword evidence="2" id="KW-0732">Signal</keyword>
<feature type="transmembrane region" description="Helical" evidence="1">
    <location>
        <begin position="536"/>
        <end position="561"/>
    </location>
</feature>
<organism evidence="4 5">
    <name type="scientific">Frankliniella occidentalis</name>
    <name type="common">Western flower thrips</name>
    <name type="synonym">Euthrips occidentalis</name>
    <dbReference type="NCBI Taxonomy" id="133901"/>
    <lineage>
        <taxon>Eukaryota</taxon>
        <taxon>Metazoa</taxon>
        <taxon>Ecdysozoa</taxon>
        <taxon>Arthropoda</taxon>
        <taxon>Hexapoda</taxon>
        <taxon>Insecta</taxon>
        <taxon>Pterygota</taxon>
        <taxon>Neoptera</taxon>
        <taxon>Paraneoptera</taxon>
        <taxon>Thysanoptera</taxon>
        <taxon>Terebrantia</taxon>
        <taxon>Thripoidea</taxon>
        <taxon>Thripidae</taxon>
        <taxon>Frankliniella</taxon>
    </lineage>
</organism>
<dbReference type="InterPro" id="IPR006621">
    <property type="entry name" value="Nose-resist-to-fluoxetine_N"/>
</dbReference>
<keyword evidence="1" id="KW-0812">Transmembrane</keyword>
<reference evidence="5" key="1">
    <citation type="submission" date="2025-08" db="UniProtKB">
        <authorList>
            <consortium name="RefSeq"/>
        </authorList>
    </citation>
    <scope>IDENTIFICATION</scope>
    <source>
        <tissue evidence="5">Whole organism</tissue>
    </source>
</reference>
<evidence type="ECO:0000256" key="1">
    <source>
        <dbReference type="SAM" id="Phobius"/>
    </source>
</evidence>
<feature type="signal peptide" evidence="2">
    <location>
        <begin position="1"/>
        <end position="31"/>
    </location>
</feature>
<keyword evidence="4" id="KW-1185">Reference proteome</keyword>
<feature type="chain" id="PRO_5039081067" evidence="2">
    <location>
        <begin position="32"/>
        <end position="736"/>
    </location>
</feature>
<sequence length="736" mass="79285">STRGRAATPSAPKPTLRLLLHLSIFLTAALAGAPGARANANHTAVAEVKTGWAAQQHVCDGGPCGDTSDPGPARSLWPFFRDLDLLRLLQGAAFTDGADAYSASVTQCRADLRAYLEGLENFSKWAVQMWDASARAPRGALWGELWQLGSFDECLATDPQPALPGTAFCLAKLRLGVWAADNALEESAWAAFKPPQHRLQVGRHETWWGMCVPASCGPRDLAVVLGQPLRDLAAPHGLDANLTVDPRLWQGLAHVPAGQPSTPASATAWTLLTWLVTWVVFCTIVDSTGKSGSALQAFSVRRNWRAITADDQNDIACIHAAKVICLLAVIFGHRGEALMASPLLNANDLEKVYSSPLDLFVMNGTAVVDMFFVAGGCLLSWTLIGFHQQGRKSSLWALYLFRYARLIPAYAAAIAFLALELPSLGSGPLWGTTVLEEAQRCQRRWWTNLLFINNVFGQDEPCLDPAWYLACDMQLFLVLCPIVLLAPTRPRLVRRLLALAFLFGVLYPAGITWWLRLDGTIVPTPSDAGHMARTPLHMHVYVSAAGRLGPYVAGVAAGWYLRHLQARAAPVPRALRWAAPLLFLLAVAAVALGTVFMTAQPALTPLWARVAYAGLHRSLVGVAFAAGIVAATAADADKSRTSVFAAFRPWSRLSYSAYCTHALVQLYLGGQQRAAFVYSTQDTVVMAIADTCFAFLAALVLHLLVEAPFSRLLSVLRGARTAPKQSGAAATGTGAP</sequence>
<feature type="transmembrane region" description="Helical" evidence="1">
    <location>
        <begin position="615"/>
        <end position="634"/>
    </location>
</feature>
<evidence type="ECO:0000259" key="3">
    <source>
        <dbReference type="SMART" id="SM00703"/>
    </source>
</evidence>
<feature type="transmembrane region" description="Helical" evidence="1">
    <location>
        <begin position="359"/>
        <end position="384"/>
    </location>
</feature>
<evidence type="ECO:0000313" key="5">
    <source>
        <dbReference type="RefSeq" id="XP_052125949.1"/>
    </source>
</evidence>
<evidence type="ECO:0000256" key="2">
    <source>
        <dbReference type="SAM" id="SignalP"/>
    </source>
</evidence>
<dbReference type="AlphaFoldDB" id="A0A9C6U9K0"/>
<protein>
    <submittedName>
        <fullName evidence="5">O-acyltransferase like protein-like</fullName>
    </submittedName>
</protein>
<dbReference type="RefSeq" id="XP_052125949.1">
    <property type="nucleotide sequence ID" value="XM_052269989.1"/>
</dbReference>
<dbReference type="PANTHER" id="PTHR11161">
    <property type="entry name" value="O-ACYLTRANSFERASE"/>
    <property type="match status" value="1"/>
</dbReference>
<dbReference type="KEGG" id="foc:113203237"/>
<feature type="transmembrane region" description="Helical" evidence="1">
    <location>
        <begin position="496"/>
        <end position="516"/>
    </location>
</feature>
<feature type="non-terminal residue" evidence="5">
    <location>
        <position position="1"/>
    </location>
</feature>
<feature type="transmembrane region" description="Helical" evidence="1">
    <location>
        <begin position="581"/>
        <end position="603"/>
    </location>
</feature>
<feature type="transmembrane region" description="Helical" evidence="1">
    <location>
        <begin position="684"/>
        <end position="705"/>
    </location>
</feature>
<dbReference type="InterPro" id="IPR052728">
    <property type="entry name" value="O2_lipid_transport_reg"/>
</dbReference>
<keyword evidence="1" id="KW-1133">Transmembrane helix</keyword>
<dbReference type="Pfam" id="PF01757">
    <property type="entry name" value="Acyl_transf_3"/>
    <property type="match status" value="1"/>
</dbReference>
<dbReference type="GeneID" id="113203237"/>